<accession>A0A0D2IT16</accession>
<dbReference type="PANTHER" id="PTHR47784:SF9">
    <property type="entry name" value="ZN(II)2CYS6 TRANSCRIPTION FACTOR (EUROFUNG)"/>
    <property type="match status" value="1"/>
</dbReference>
<dbReference type="InterPro" id="IPR053157">
    <property type="entry name" value="Sterol_Uptake_Regulator"/>
</dbReference>
<dbReference type="AlphaFoldDB" id="A0A0D2IT16"/>
<organism evidence="1 2">
    <name type="scientific">Rhinocladiella mackenziei CBS 650.93</name>
    <dbReference type="NCBI Taxonomy" id="1442369"/>
    <lineage>
        <taxon>Eukaryota</taxon>
        <taxon>Fungi</taxon>
        <taxon>Dikarya</taxon>
        <taxon>Ascomycota</taxon>
        <taxon>Pezizomycotina</taxon>
        <taxon>Eurotiomycetes</taxon>
        <taxon>Chaetothyriomycetidae</taxon>
        <taxon>Chaetothyriales</taxon>
        <taxon>Herpotrichiellaceae</taxon>
        <taxon>Rhinocladiella</taxon>
    </lineage>
</organism>
<reference evidence="1 2" key="1">
    <citation type="submission" date="2015-01" db="EMBL/GenBank/DDBJ databases">
        <title>The Genome Sequence of Rhinocladiella mackenzie CBS 650.93.</title>
        <authorList>
            <consortium name="The Broad Institute Genomics Platform"/>
            <person name="Cuomo C."/>
            <person name="de Hoog S."/>
            <person name="Gorbushina A."/>
            <person name="Stielow B."/>
            <person name="Teixiera M."/>
            <person name="Abouelleil A."/>
            <person name="Chapman S.B."/>
            <person name="Priest M."/>
            <person name="Young S.K."/>
            <person name="Wortman J."/>
            <person name="Nusbaum C."/>
            <person name="Birren B."/>
        </authorList>
    </citation>
    <scope>NUCLEOTIDE SEQUENCE [LARGE SCALE GENOMIC DNA]</scope>
    <source>
        <strain evidence="1 2">CBS 650.93</strain>
    </source>
</reference>
<name>A0A0D2IT16_9EURO</name>
<dbReference type="HOGENOM" id="CLU_024934_9_2_1"/>
<protein>
    <recommendedName>
        <fullName evidence="3">Transcription factor domain-containing protein</fullName>
    </recommendedName>
</protein>
<dbReference type="RefSeq" id="XP_013276300.1">
    <property type="nucleotide sequence ID" value="XM_013420846.1"/>
</dbReference>
<dbReference type="GO" id="GO:0001228">
    <property type="term" value="F:DNA-binding transcription activator activity, RNA polymerase II-specific"/>
    <property type="evidence" value="ECO:0007669"/>
    <property type="project" value="TreeGrafter"/>
</dbReference>
<dbReference type="Proteomes" id="UP000053617">
    <property type="component" value="Unassembled WGS sequence"/>
</dbReference>
<evidence type="ECO:0008006" key="3">
    <source>
        <dbReference type="Google" id="ProtNLM"/>
    </source>
</evidence>
<evidence type="ECO:0000313" key="2">
    <source>
        <dbReference type="Proteomes" id="UP000053617"/>
    </source>
</evidence>
<proteinExistence type="predicted"/>
<gene>
    <name evidence="1" type="ORF">Z518_00242</name>
</gene>
<dbReference type="PANTHER" id="PTHR47784">
    <property type="entry name" value="STEROL UPTAKE CONTROL PROTEIN 2"/>
    <property type="match status" value="1"/>
</dbReference>
<dbReference type="VEuPathDB" id="FungiDB:Z518_00242"/>
<dbReference type="GeneID" id="25288313"/>
<dbReference type="EMBL" id="KN847475">
    <property type="protein sequence ID" value="KIX09164.1"/>
    <property type="molecule type" value="Genomic_DNA"/>
</dbReference>
<dbReference type="OrthoDB" id="416217at2759"/>
<sequence>MPAFKDNAPAIARFNTAVSFELDRQCTELLNQFRTRTIYSLGAKYVELAENAFYKFACSYPFLMHALLAITALHNRYMGVRDSRHGRSIPATYHASQCITLFNHALSQPVQPEARDPLWLTAALVGIIAFSSIESLSPEESWPLKPSEPGDLDWLNMCKGKMAVWKLTDPLRPNSAFRSTSDEYAQLFASIPSVGIDNVPSSLSRICGLDSSSTAENSPYFTAVHVLAQLQNLPHDRVTMARSLAFGFHMQKSFKARLQEKDPVALLLLALWYQKAGPTVWWIDSRANIEGQSICLYLRRYHKSNRQIQDLLPLDTPSVP</sequence>
<evidence type="ECO:0000313" key="1">
    <source>
        <dbReference type="EMBL" id="KIX09164.1"/>
    </source>
</evidence>
<keyword evidence="2" id="KW-1185">Reference proteome</keyword>